<organism evidence="3 4">
    <name type="scientific">Aquabacterium lacunae</name>
    <dbReference type="NCBI Taxonomy" id="2528630"/>
    <lineage>
        <taxon>Bacteria</taxon>
        <taxon>Pseudomonadati</taxon>
        <taxon>Pseudomonadota</taxon>
        <taxon>Betaproteobacteria</taxon>
        <taxon>Burkholderiales</taxon>
        <taxon>Aquabacterium</taxon>
    </lineage>
</organism>
<comment type="subcellular location">
    <subcellularLocation>
        <location evidence="1">Periplasm</location>
    </subcellularLocation>
</comment>
<gene>
    <name evidence="3" type="ORF">EYS42_05575</name>
</gene>
<reference evidence="3 4" key="1">
    <citation type="submission" date="2019-02" db="EMBL/GenBank/DDBJ databases">
        <title>Aquabacterium sp. strain KMB7.</title>
        <authorList>
            <person name="Chen W.-M."/>
        </authorList>
    </citation>
    <scope>NUCLEOTIDE SEQUENCE [LARGE SCALE GENOMIC DNA]</scope>
    <source>
        <strain evidence="3 4">KMB7</strain>
    </source>
</reference>
<dbReference type="InterPro" id="IPR034242">
    <property type="entry name" value="MauL"/>
</dbReference>
<dbReference type="AlphaFoldDB" id="A0A4Q9H503"/>
<evidence type="ECO:0000313" key="3">
    <source>
        <dbReference type="EMBL" id="TBO32650.1"/>
    </source>
</evidence>
<evidence type="ECO:0000256" key="2">
    <source>
        <dbReference type="SAM" id="SignalP"/>
    </source>
</evidence>
<keyword evidence="4" id="KW-1185">Reference proteome</keyword>
<dbReference type="RefSeq" id="WP_130966862.1">
    <property type="nucleotide sequence ID" value="NZ_SIXI01000002.1"/>
</dbReference>
<name>A0A4Q9H503_9BURK</name>
<dbReference type="Gene3D" id="2.60.40.420">
    <property type="entry name" value="Cupredoxins - blue copper proteins"/>
    <property type="match status" value="1"/>
</dbReference>
<dbReference type="OrthoDB" id="9772097at2"/>
<comment type="caution">
    <text evidence="3">The sequence shown here is derived from an EMBL/GenBank/DDBJ whole genome shotgun (WGS) entry which is preliminary data.</text>
</comment>
<protein>
    <submittedName>
        <fullName evidence="3">Methylamine utilization protein</fullName>
    </submittedName>
</protein>
<feature type="signal peptide" evidence="2">
    <location>
        <begin position="1"/>
        <end position="24"/>
    </location>
</feature>
<accession>A0A4Q9H503</accession>
<dbReference type="CDD" id="cd04221">
    <property type="entry name" value="MauL"/>
    <property type="match status" value="1"/>
</dbReference>
<dbReference type="SUPFAM" id="SSF49503">
    <property type="entry name" value="Cupredoxins"/>
    <property type="match status" value="1"/>
</dbReference>
<proteinExistence type="predicted"/>
<evidence type="ECO:0000313" key="4">
    <source>
        <dbReference type="Proteomes" id="UP000292120"/>
    </source>
</evidence>
<feature type="chain" id="PRO_5020724040" evidence="2">
    <location>
        <begin position="25"/>
        <end position="197"/>
    </location>
</feature>
<dbReference type="Proteomes" id="UP000292120">
    <property type="component" value="Unassembled WGS sequence"/>
</dbReference>
<sequence>MSTLSLRTGLATALVALPMACCWAAPQAFTVLNEAGQPLPMAVVSVITAKGDKANAGGTVIEMGQRNRQFTPTVVAVPVGGAVNFPNYDTVRHHVYSFSPVKKFEIKLYAGTPNAPIVFDKPGTATLGCNIHDGMIGYIHVVDTPFYGVTDAQGRLTIDVPGGEHKVRIWSPAMGENAAPVEFNLKTGPAATYRVKG</sequence>
<dbReference type="InterPro" id="IPR008972">
    <property type="entry name" value="Cupredoxin"/>
</dbReference>
<evidence type="ECO:0000256" key="1">
    <source>
        <dbReference type="ARBA" id="ARBA00004418"/>
    </source>
</evidence>
<dbReference type="EMBL" id="SIXI01000002">
    <property type="protein sequence ID" value="TBO32650.1"/>
    <property type="molecule type" value="Genomic_DNA"/>
</dbReference>
<keyword evidence="2" id="KW-0732">Signal</keyword>
<dbReference type="GO" id="GO:0042597">
    <property type="term" value="C:periplasmic space"/>
    <property type="evidence" value="ECO:0007669"/>
    <property type="project" value="UniProtKB-SubCell"/>
</dbReference>